<dbReference type="PANTHER" id="PTHR45683">
    <property type="entry name" value="MITOCHONDRIAL NICOTINAMIDE ADENINE DINUCLEOTIDE TRANSPORTER 1-RELATED-RELATED"/>
    <property type="match status" value="1"/>
</dbReference>
<dbReference type="Pfam" id="PF00153">
    <property type="entry name" value="Mito_carr"/>
    <property type="match status" value="3"/>
</dbReference>
<dbReference type="InterPro" id="IPR018108">
    <property type="entry name" value="MCP_transmembrane"/>
</dbReference>
<dbReference type="PRINTS" id="PR00926">
    <property type="entry name" value="MITOCARRIER"/>
</dbReference>
<evidence type="ECO:0000313" key="11">
    <source>
        <dbReference type="EMBL" id="ORY04602.1"/>
    </source>
</evidence>
<dbReference type="Proteomes" id="UP000193498">
    <property type="component" value="Unassembled WGS sequence"/>
</dbReference>
<evidence type="ECO:0000256" key="1">
    <source>
        <dbReference type="ARBA" id="ARBA00004225"/>
    </source>
</evidence>
<evidence type="ECO:0000256" key="6">
    <source>
        <dbReference type="ARBA" id="ARBA00022989"/>
    </source>
</evidence>
<sequence length="302" mass="33373">MSKSFSGFPAVDQAVAGLTAGAVTTIAVHPLDVIKTRLQVDTSPKELRKPIVGRALKATKVILLEDGLAGLYRGLSPNLAGATLSWGFYFYWYSVFKRQMSSNSDTKLSAAQHLLAAAEAGAVTSVCTNPIWVVKTRMLATSKNYTQAYNGLFDGLYQIAKNEGIRGLYRGIVPALFGVSHGAIQFMAYEEMKKWRVEYDPSKDKNKLDTYEYIAMAVASKVFASVSTYPYQVVKTRLQNYQVEAKYTGTIDTITKIFRSEGMSGFYKGLGPNTIRVLPGTCVTFAVYENMSKYFREHAKAC</sequence>
<evidence type="ECO:0000256" key="3">
    <source>
        <dbReference type="ARBA" id="ARBA00022448"/>
    </source>
</evidence>
<dbReference type="InParanoid" id="A0A1Y1Z2S3"/>
<evidence type="ECO:0000256" key="9">
    <source>
        <dbReference type="PROSITE-ProRule" id="PRU00282"/>
    </source>
</evidence>
<organism evidence="11 12">
    <name type="scientific">Basidiobolus meristosporus CBS 931.73</name>
    <dbReference type="NCBI Taxonomy" id="1314790"/>
    <lineage>
        <taxon>Eukaryota</taxon>
        <taxon>Fungi</taxon>
        <taxon>Fungi incertae sedis</taxon>
        <taxon>Zoopagomycota</taxon>
        <taxon>Entomophthoromycotina</taxon>
        <taxon>Basidiobolomycetes</taxon>
        <taxon>Basidiobolales</taxon>
        <taxon>Basidiobolaceae</taxon>
        <taxon>Basidiobolus</taxon>
    </lineage>
</organism>
<keyword evidence="3 10" id="KW-0813">Transport</keyword>
<dbReference type="FunFam" id="1.50.40.10:FF:000090">
    <property type="entry name" value="Folate transporter 1, chloroplastic"/>
    <property type="match status" value="1"/>
</dbReference>
<dbReference type="FunCoup" id="A0A1Y1Z2S3">
    <property type="interactions" value="558"/>
</dbReference>
<keyword evidence="8 9" id="KW-0472">Membrane</keyword>
<dbReference type="STRING" id="1314790.A0A1Y1Z2S3"/>
<dbReference type="AlphaFoldDB" id="A0A1Y1Z2S3"/>
<evidence type="ECO:0000313" key="12">
    <source>
        <dbReference type="Proteomes" id="UP000193498"/>
    </source>
</evidence>
<feature type="repeat" description="Solcar" evidence="9">
    <location>
        <begin position="8"/>
        <end position="99"/>
    </location>
</feature>
<accession>A0A1Y1Z2S3</accession>
<comment type="caution">
    <text evidence="11">The sequence shown here is derived from an EMBL/GenBank/DDBJ whole genome shotgun (WGS) entry which is preliminary data.</text>
</comment>
<comment type="similarity">
    <text evidence="2 10">Belongs to the mitochondrial carrier (TC 2.A.29) family.</text>
</comment>
<name>A0A1Y1Z2S3_9FUNG</name>
<dbReference type="OrthoDB" id="428293at2759"/>
<evidence type="ECO:0000256" key="4">
    <source>
        <dbReference type="ARBA" id="ARBA00022692"/>
    </source>
</evidence>
<dbReference type="PROSITE" id="PS50920">
    <property type="entry name" value="SOLCAR"/>
    <property type="match status" value="3"/>
</dbReference>
<keyword evidence="5" id="KW-0677">Repeat</keyword>
<evidence type="ECO:0000256" key="8">
    <source>
        <dbReference type="ARBA" id="ARBA00023136"/>
    </source>
</evidence>
<evidence type="ECO:0000256" key="5">
    <source>
        <dbReference type="ARBA" id="ARBA00022737"/>
    </source>
</evidence>
<dbReference type="GO" id="GO:0031966">
    <property type="term" value="C:mitochondrial membrane"/>
    <property type="evidence" value="ECO:0007669"/>
    <property type="project" value="UniProtKB-SubCell"/>
</dbReference>
<proteinExistence type="inferred from homology"/>
<evidence type="ECO:0000256" key="10">
    <source>
        <dbReference type="RuleBase" id="RU000488"/>
    </source>
</evidence>
<feature type="repeat" description="Solcar" evidence="9">
    <location>
        <begin position="108"/>
        <end position="195"/>
    </location>
</feature>
<protein>
    <submittedName>
        <fullName evidence="11">Putative flavin-adenine dinucleotide transporter</fullName>
    </submittedName>
</protein>
<gene>
    <name evidence="11" type="ORF">K493DRAFT_322882</name>
</gene>
<keyword evidence="12" id="KW-1185">Reference proteome</keyword>
<dbReference type="GO" id="GO:0015215">
    <property type="term" value="F:nucleotide transmembrane transporter activity"/>
    <property type="evidence" value="ECO:0007669"/>
    <property type="project" value="UniProtKB-ARBA"/>
</dbReference>
<evidence type="ECO:0000256" key="2">
    <source>
        <dbReference type="ARBA" id="ARBA00006375"/>
    </source>
</evidence>
<feature type="repeat" description="Solcar" evidence="9">
    <location>
        <begin position="211"/>
        <end position="294"/>
    </location>
</feature>
<dbReference type="InterPro" id="IPR002067">
    <property type="entry name" value="MCP"/>
</dbReference>
<dbReference type="SUPFAM" id="SSF103506">
    <property type="entry name" value="Mitochondrial carrier"/>
    <property type="match status" value="1"/>
</dbReference>
<dbReference type="InterPro" id="IPR023395">
    <property type="entry name" value="MCP_dom_sf"/>
</dbReference>
<evidence type="ECO:0000256" key="7">
    <source>
        <dbReference type="ARBA" id="ARBA00023128"/>
    </source>
</evidence>
<dbReference type="InterPro" id="IPR044712">
    <property type="entry name" value="SLC25A32-like"/>
</dbReference>
<keyword evidence="7" id="KW-0496">Mitochondrion</keyword>
<comment type="subcellular location">
    <subcellularLocation>
        <location evidence="1">Mitochondrion membrane</location>
        <topology evidence="1">Multi-pass membrane protein</topology>
    </subcellularLocation>
</comment>
<keyword evidence="4 9" id="KW-0812">Transmembrane</keyword>
<dbReference type="Gene3D" id="1.50.40.10">
    <property type="entry name" value="Mitochondrial carrier domain"/>
    <property type="match status" value="1"/>
</dbReference>
<keyword evidence="6" id="KW-1133">Transmembrane helix</keyword>
<reference evidence="11 12" key="1">
    <citation type="submission" date="2016-07" db="EMBL/GenBank/DDBJ databases">
        <title>Pervasive Adenine N6-methylation of Active Genes in Fungi.</title>
        <authorList>
            <consortium name="DOE Joint Genome Institute"/>
            <person name="Mondo S.J."/>
            <person name="Dannebaum R.O."/>
            <person name="Kuo R.C."/>
            <person name="Labutti K."/>
            <person name="Haridas S."/>
            <person name="Kuo A."/>
            <person name="Salamov A."/>
            <person name="Ahrendt S.R."/>
            <person name="Lipzen A."/>
            <person name="Sullivan W."/>
            <person name="Andreopoulos W.B."/>
            <person name="Clum A."/>
            <person name="Lindquist E."/>
            <person name="Daum C."/>
            <person name="Ramamoorthy G.K."/>
            <person name="Gryganskyi A."/>
            <person name="Culley D."/>
            <person name="Magnuson J.K."/>
            <person name="James T.Y."/>
            <person name="O'Malley M.A."/>
            <person name="Stajich J.E."/>
            <person name="Spatafora J.W."/>
            <person name="Visel A."/>
            <person name="Grigoriev I.V."/>
        </authorList>
    </citation>
    <scope>NUCLEOTIDE SEQUENCE [LARGE SCALE GENOMIC DNA]</scope>
    <source>
        <strain evidence="11 12">CBS 931.73</strain>
    </source>
</reference>
<dbReference type="EMBL" id="MCFE01000033">
    <property type="protein sequence ID" value="ORY04602.1"/>
    <property type="molecule type" value="Genomic_DNA"/>
</dbReference>